<dbReference type="KEGG" id="spq:SPAB_00711"/>
<accession>A0A6C6YYQ6</accession>
<name>A0A6C6YYQ6_SALPB</name>
<reference evidence="1 2" key="1">
    <citation type="submission" date="2007-11" db="EMBL/GenBank/DDBJ databases">
        <authorList>
            <consortium name="The Salmonella enterica serovar Paratyphi B Genome Sequencing Project"/>
            <person name="McClelland M."/>
            <person name="Sanderson E.K."/>
            <person name="Porwollik S."/>
            <person name="Spieth J."/>
            <person name="Clifton W.S."/>
            <person name="Fulton R."/>
            <person name="Cordes M."/>
            <person name="Wollam A."/>
            <person name="Shah N."/>
            <person name="Pepin K."/>
            <person name="Bhonagiri V."/>
            <person name="Nash W."/>
            <person name="Johnson M."/>
            <person name="Thiruvilangam P."/>
            <person name="Wilson R."/>
        </authorList>
    </citation>
    <scope>NUCLEOTIDE SEQUENCE [LARGE SCALE GENOMIC DNA]</scope>
    <source>
        <strain evidence="2">ATCC BAA-1250 / SPB7</strain>
    </source>
</reference>
<dbReference type="EMBL" id="CP000886">
    <property type="protein sequence ID" value="ABX66137.1"/>
    <property type="molecule type" value="Genomic_DNA"/>
</dbReference>
<dbReference type="Proteomes" id="UP000008556">
    <property type="component" value="Chromosome"/>
</dbReference>
<evidence type="ECO:0000313" key="2">
    <source>
        <dbReference type="Proteomes" id="UP000008556"/>
    </source>
</evidence>
<sequence>MQWLEFALQIPPARRDGFEFGDFIMVNVVSYRRFFSVHEYMRFRY</sequence>
<evidence type="ECO:0000313" key="1">
    <source>
        <dbReference type="EMBL" id="ABX66137.1"/>
    </source>
</evidence>
<gene>
    <name evidence="1" type="ordered locus">SPAB_00711</name>
</gene>
<proteinExistence type="predicted"/>
<organism evidence="1 2">
    <name type="scientific">Salmonella paratyphi B (strain ATCC BAA-1250 / SPB7)</name>
    <dbReference type="NCBI Taxonomy" id="1016998"/>
    <lineage>
        <taxon>Bacteria</taxon>
        <taxon>Pseudomonadati</taxon>
        <taxon>Pseudomonadota</taxon>
        <taxon>Gammaproteobacteria</taxon>
        <taxon>Enterobacterales</taxon>
        <taxon>Enterobacteriaceae</taxon>
        <taxon>Salmonella</taxon>
    </lineage>
</organism>
<dbReference type="AlphaFoldDB" id="A0A6C6YYQ6"/>
<protein>
    <submittedName>
        <fullName evidence="1">Uncharacterized protein</fullName>
    </submittedName>
</protein>